<feature type="transmembrane region" description="Helical" evidence="16">
    <location>
        <begin position="200"/>
        <end position="220"/>
    </location>
</feature>
<evidence type="ECO:0000256" key="4">
    <source>
        <dbReference type="ARBA" id="ARBA00009295"/>
    </source>
</evidence>
<dbReference type="CDD" id="cd03506">
    <property type="entry name" value="Delta6-FADS-like"/>
    <property type="match status" value="1"/>
</dbReference>
<dbReference type="InterPro" id="IPR001199">
    <property type="entry name" value="Cyt_B5-like_heme/steroid-bd"/>
</dbReference>
<evidence type="ECO:0000256" key="9">
    <source>
        <dbReference type="ARBA" id="ARBA00022723"/>
    </source>
</evidence>
<dbReference type="GO" id="GO:0006665">
    <property type="term" value="P:sphingolipid metabolic process"/>
    <property type="evidence" value="ECO:0007669"/>
    <property type="project" value="UniProtKB-KW"/>
</dbReference>
<dbReference type="GO" id="GO:0020037">
    <property type="term" value="F:heme binding"/>
    <property type="evidence" value="ECO:0007669"/>
    <property type="project" value="InterPro"/>
</dbReference>
<evidence type="ECO:0000256" key="7">
    <source>
        <dbReference type="ARBA" id="ARBA00022617"/>
    </source>
</evidence>
<evidence type="ECO:0000256" key="11">
    <source>
        <dbReference type="ARBA" id="ARBA00022989"/>
    </source>
</evidence>
<comment type="pathway">
    <text evidence="3">Sphingolipid metabolism.</text>
</comment>
<feature type="transmembrane region" description="Helical" evidence="16">
    <location>
        <begin position="412"/>
        <end position="431"/>
    </location>
</feature>
<evidence type="ECO:0000256" key="12">
    <source>
        <dbReference type="ARBA" id="ARBA00023002"/>
    </source>
</evidence>
<dbReference type="PANTHER" id="PTHR19353:SF30">
    <property type="entry name" value="DELTA 8-(E)-SPHINGOLIPID DESATURASE"/>
    <property type="match status" value="1"/>
</dbReference>
<keyword evidence="14" id="KW-0443">Lipid metabolism</keyword>
<evidence type="ECO:0000256" key="8">
    <source>
        <dbReference type="ARBA" id="ARBA00022692"/>
    </source>
</evidence>
<dbReference type="PROSITE" id="PS50255">
    <property type="entry name" value="CYTOCHROME_B5_2"/>
    <property type="match status" value="1"/>
</dbReference>
<protein>
    <recommendedName>
        <fullName evidence="6">Delta 8-(E)-sphingolipid desaturase</fullName>
        <ecNumber evidence="5">1.14.19.18</ecNumber>
    </recommendedName>
</protein>
<evidence type="ECO:0000313" key="19">
    <source>
        <dbReference type="Proteomes" id="UP000772434"/>
    </source>
</evidence>
<evidence type="ECO:0000256" key="14">
    <source>
        <dbReference type="ARBA" id="ARBA00023098"/>
    </source>
</evidence>
<accession>A0A9P5PG95</accession>
<keyword evidence="12" id="KW-0560">Oxidoreductase</keyword>
<comment type="similarity">
    <text evidence="4">Belongs to the fatty acid desaturase type 1 family.</text>
</comment>
<dbReference type="SUPFAM" id="SSF55856">
    <property type="entry name" value="Cytochrome b5-like heme/steroid binding domain"/>
    <property type="match status" value="1"/>
</dbReference>
<dbReference type="InterPro" id="IPR036400">
    <property type="entry name" value="Cyt_B5-like_heme/steroid_sf"/>
</dbReference>
<dbReference type="OrthoDB" id="260091at2759"/>
<evidence type="ECO:0000256" key="3">
    <source>
        <dbReference type="ARBA" id="ARBA00004991"/>
    </source>
</evidence>
<dbReference type="PIRSF" id="PIRSF015921">
    <property type="entry name" value="FA_sphinglp_des"/>
    <property type="match status" value="1"/>
</dbReference>
<name>A0A9P5PG95_9AGAR</name>
<evidence type="ECO:0000256" key="15">
    <source>
        <dbReference type="ARBA" id="ARBA00023136"/>
    </source>
</evidence>
<dbReference type="SMART" id="SM01117">
    <property type="entry name" value="Cyt-b5"/>
    <property type="match status" value="1"/>
</dbReference>
<keyword evidence="11 16" id="KW-1133">Transmembrane helix</keyword>
<evidence type="ECO:0000259" key="17">
    <source>
        <dbReference type="PROSITE" id="PS50255"/>
    </source>
</evidence>
<evidence type="ECO:0000256" key="1">
    <source>
        <dbReference type="ARBA" id="ARBA00004141"/>
    </source>
</evidence>
<dbReference type="Proteomes" id="UP000772434">
    <property type="component" value="Unassembled WGS sequence"/>
</dbReference>
<evidence type="ECO:0000256" key="5">
    <source>
        <dbReference type="ARBA" id="ARBA00012019"/>
    </source>
</evidence>
<dbReference type="Gene3D" id="3.10.120.10">
    <property type="entry name" value="Cytochrome b5-like heme/steroid binding domain"/>
    <property type="match status" value="1"/>
</dbReference>
<comment type="pathway">
    <text evidence="2">Lipid metabolism; sphingolipid metabolism.</text>
</comment>
<gene>
    <name evidence="18" type="ORF">BDP27DRAFT_1336347</name>
</gene>
<feature type="transmembrane region" description="Helical" evidence="16">
    <location>
        <begin position="373"/>
        <end position="392"/>
    </location>
</feature>
<evidence type="ECO:0000313" key="18">
    <source>
        <dbReference type="EMBL" id="KAF9062647.1"/>
    </source>
</evidence>
<dbReference type="GO" id="GO:0046872">
    <property type="term" value="F:metal ion binding"/>
    <property type="evidence" value="ECO:0007669"/>
    <property type="project" value="UniProtKB-KW"/>
</dbReference>
<proteinExistence type="inferred from homology"/>
<dbReference type="GO" id="GO:0016717">
    <property type="term" value="F:oxidoreductase activity, acting on paired donors, with oxidation of a pair of donors resulting in the reduction of molecular oxygen to two molecules of water"/>
    <property type="evidence" value="ECO:0007669"/>
    <property type="project" value="TreeGrafter"/>
</dbReference>
<evidence type="ECO:0000256" key="2">
    <source>
        <dbReference type="ARBA" id="ARBA00004760"/>
    </source>
</evidence>
<dbReference type="InterPro" id="IPR012171">
    <property type="entry name" value="Fatty_acid_desaturase"/>
</dbReference>
<keyword evidence="9" id="KW-0479">Metal-binding</keyword>
<dbReference type="EMBL" id="JADNRY010000166">
    <property type="protein sequence ID" value="KAF9062647.1"/>
    <property type="molecule type" value="Genomic_DNA"/>
</dbReference>
<dbReference type="PROSITE" id="PS00191">
    <property type="entry name" value="CYTOCHROME_B5_1"/>
    <property type="match status" value="1"/>
</dbReference>
<dbReference type="InterPro" id="IPR005804">
    <property type="entry name" value="FA_desaturase_dom"/>
</dbReference>
<reference evidence="18" key="1">
    <citation type="submission" date="2020-11" db="EMBL/GenBank/DDBJ databases">
        <authorList>
            <consortium name="DOE Joint Genome Institute"/>
            <person name="Ahrendt S."/>
            <person name="Riley R."/>
            <person name="Andreopoulos W."/>
            <person name="Labutti K."/>
            <person name="Pangilinan J."/>
            <person name="Ruiz-Duenas F.J."/>
            <person name="Barrasa J.M."/>
            <person name="Sanchez-Garcia M."/>
            <person name="Camarero S."/>
            <person name="Miyauchi S."/>
            <person name="Serrano A."/>
            <person name="Linde D."/>
            <person name="Babiker R."/>
            <person name="Drula E."/>
            <person name="Ayuso-Fernandez I."/>
            <person name="Pacheco R."/>
            <person name="Padilla G."/>
            <person name="Ferreira P."/>
            <person name="Barriuso J."/>
            <person name="Kellner H."/>
            <person name="Castanera R."/>
            <person name="Alfaro M."/>
            <person name="Ramirez L."/>
            <person name="Pisabarro A.G."/>
            <person name="Kuo A."/>
            <person name="Tritt A."/>
            <person name="Lipzen A."/>
            <person name="He G."/>
            <person name="Yan M."/>
            <person name="Ng V."/>
            <person name="Cullen D."/>
            <person name="Martin F."/>
            <person name="Rosso M.-N."/>
            <person name="Henrissat B."/>
            <person name="Hibbett D."/>
            <person name="Martinez A.T."/>
            <person name="Grigoriev I.V."/>
        </authorList>
    </citation>
    <scope>NUCLEOTIDE SEQUENCE</scope>
    <source>
        <strain evidence="18">AH 40177</strain>
    </source>
</reference>
<evidence type="ECO:0000256" key="16">
    <source>
        <dbReference type="SAM" id="Phobius"/>
    </source>
</evidence>
<feature type="transmembrane region" description="Helical" evidence="16">
    <location>
        <begin position="226"/>
        <end position="247"/>
    </location>
</feature>
<feature type="transmembrane region" description="Helical" evidence="16">
    <location>
        <begin position="340"/>
        <end position="361"/>
    </location>
</feature>
<evidence type="ECO:0000256" key="13">
    <source>
        <dbReference type="ARBA" id="ARBA00023004"/>
    </source>
</evidence>
<evidence type="ECO:0000256" key="6">
    <source>
        <dbReference type="ARBA" id="ARBA00016939"/>
    </source>
</evidence>
<dbReference type="PANTHER" id="PTHR19353">
    <property type="entry name" value="FATTY ACID DESATURASE 2"/>
    <property type="match status" value="1"/>
</dbReference>
<sequence length="559" mass="64402">MFSAQRNVLLPALIRLGVTTVTFNPVARHHLLARKLPTFTRSELAFLISRGHILTIHRRYIYRLNHFLAVHPGGDLPVLHFVGRDATDEIEAYHPVEALARMKGFIIGTVDPADWSETTGWKPLVPPVHIGWPNNIAAYAGVPTVNTSLLAYRGICKEWPPSPPPEICLVEQQRLSYSFRQLRQQLLMEPGLFELHPWKLYRYTVLRCFFLFATFLGFYLNASHKWHYCVSAIALGFFMQQIMFCAHDAGHTEITGNRFWDRAIGGTIASFASGMSLGWWIDQHDVHHLITNHPEHDPDIQLLPFFAFNTRFFDSLYSTFHACVMHFDAPTRFLIQYQHLFFYPVMVFARFSLFGKSYVYLLTKAKADGFRTFELVGVVFFWFWYTLMLKYIGSGFDGVNSHSLIELWGTRVLFVLLNLIAVCPIHVQIVLSHSAQDSVDMGVYECFIHRQLRTTMDVSCPEYLDFIHGGLQMQIAHHLFPRLSRLNLRRATVQVKQWVEQNRRYAIENKSGGDLLEFKEKNFTQGNEQMVSMLEDIAGQCRALLATADEMAKGKIEME</sequence>
<keyword evidence="7" id="KW-0349">Heme</keyword>
<feature type="transmembrane region" description="Helical" evidence="16">
    <location>
        <begin position="259"/>
        <end position="281"/>
    </location>
</feature>
<dbReference type="Pfam" id="PF00173">
    <property type="entry name" value="Cyt-b5"/>
    <property type="match status" value="1"/>
</dbReference>
<dbReference type="AlphaFoldDB" id="A0A9P5PG95"/>
<comment type="subcellular location">
    <subcellularLocation>
        <location evidence="1">Membrane</location>
        <topology evidence="1">Multi-pass membrane protein</topology>
    </subcellularLocation>
</comment>
<comment type="caution">
    <text evidence="18">The sequence shown here is derived from an EMBL/GenBank/DDBJ whole genome shotgun (WGS) entry which is preliminary data.</text>
</comment>
<dbReference type="Pfam" id="PF00487">
    <property type="entry name" value="FA_desaturase"/>
    <property type="match status" value="1"/>
</dbReference>
<keyword evidence="15 16" id="KW-0472">Membrane</keyword>
<organism evidence="18 19">
    <name type="scientific">Rhodocollybia butyracea</name>
    <dbReference type="NCBI Taxonomy" id="206335"/>
    <lineage>
        <taxon>Eukaryota</taxon>
        <taxon>Fungi</taxon>
        <taxon>Dikarya</taxon>
        <taxon>Basidiomycota</taxon>
        <taxon>Agaricomycotina</taxon>
        <taxon>Agaricomycetes</taxon>
        <taxon>Agaricomycetidae</taxon>
        <taxon>Agaricales</taxon>
        <taxon>Marasmiineae</taxon>
        <taxon>Omphalotaceae</taxon>
        <taxon>Rhodocollybia</taxon>
    </lineage>
</organism>
<keyword evidence="8 16" id="KW-0812">Transmembrane</keyword>
<feature type="domain" description="Cytochrome b5 heme-binding" evidence="17">
    <location>
        <begin position="18"/>
        <end position="111"/>
    </location>
</feature>
<keyword evidence="10" id="KW-0746">Sphingolipid metabolism</keyword>
<keyword evidence="13" id="KW-0408">Iron</keyword>
<keyword evidence="19" id="KW-1185">Reference proteome</keyword>
<dbReference type="InterPro" id="IPR018506">
    <property type="entry name" value="Cyt_B5_heme-BS"/>
</dbReference>
<dbReference type="GO" id="GO:0016020">
    <property type="term" value="C:membrane"/>
    <property type="evidence" value="ECO:0007669"/>
    <property type="project" value="UniProtKB-SubCell"/>
</dbReference>
<evidence type="ECO:0000256" key="10">
    <source>
        <dbReference type="ARBA" id="ARBA00022919"/>
    </source>
</evidence>
<dbReference type="EC" id="1.14.19.18" evidence="5"/>